<dbReference type="HOGENOM" id="CLU_1765341_0_0_11"/>
<dbReference type="AlphaFoldDB" id="Q0RLJ4"/>
<evidence type="ECO:0000313" key="1">
    <source>
        <dbReference type="EMBL" id="CAJ61610.1"/>
    </source>
</evidence>
<dbReference type="EMBL" id="CT573213">
    <property type="protein sequence ID" value="CAJ61610.1"/>
    <property type="molecule type" value="Genomic_DNA"/>
</dbReference>
<dbReference type="Gene3D" id="3.30.1310.10">
    <property type="entry name" value="Nucleoid-associated protein YbaB-like domain"/>
    <property type="match status" value="1"/>
</dbReference>
<evidence type="ECO:0008006" key="3">
    <source>
        <dbReference type="Google" id="ProtNLM"/>
    </source>
</evidence>
<dbReference type="RefSeq" id="WP_011604112.1">
    <property type="nucleotide sequence ID" value="NC_008278.1"/>
</dbReference>
<dbReference type="Proteomes" id="UP000000657">
    <property type="component" value="Chromosome"/>
</dbReference>
<dbReference type="KEGG" id="fal:FRAAL2966"/>
<dbReference type="GO" id="GO:0003677">
    <property type="term" value="F:DNA binding"/>
    <property type="evidence" value="ECO:0007669"/>
    <property type="project" value="InterPro"/>
</dbReference>
<name>Q0RLJ4_FRAAA</name>
<organism evidence="1 2">
    <name type="scientific">Frankia alni (strain DSM 45986 / CECT 9034 / ACN14a)</name>
    <dbReference type="NCBI Taxonomy" id="326424"/>
    <lineage>
        <taxon>Bacteria</taxon>
        <taxon>Bacillati</taxon>
        <taxon>Actinomycetota</taxon>
        <taxon>Actinomycetes</taxon>
        <taxon>Frankiales</taxon>
        <taxon>Frankiaceae</taxon>
        <taxon>Frankia</taxon>
    </lineage>
</organism>
<dbReference type="Pfam" id="PF02575">
    <property type="entry name" value="YbaB_DNA_bd"/>
    <property type="match status" value="1"/>
</dbReference>
<accession>Q0RLJ4</accession>
<reference evidence="1 2" key="1">
    <citation type="journal article" date="2007" name="Genome Res.">
        <title>Genome characteristics of facultatively symbiotic Frankia sp. strains reflect host range and host plant biogeography.</title>
        <authorList>
            <person name="Normand P."/>
            <person name="Lapierre P."/>
            <person name="Tisa L.S."/>
            <person name="Gogarten J.P."/>
            <person name="Alloisio N."/>
            <person name="Bagnarol E."/>
            <person name="Bassi C.A."/>
            <person name="Berry A.M."/>
            <person name="Bickhart D.M."/>
            <person name="Choisne N."/>
            <person name="Couloux A."/>
            <person name="Cournoyer B."/>
            <person name="Cruveiller S."/>
            <person name="Daubin V."/>
            <person name="Demange N."/>
            <person name="Francino M.P."/>
            <person name="Goltsman E."/>
            <person name="Huang Y."/>
            <person name="Kopp O.R."/>
            <person name="Labarre L."/>
            <person name="Lapidus A."/>
            <person name="Lavire C."/>
            <person name="Marechal J."/>
            <person name="Martinez M."/>
            <person name="Mastronunzio J.E."/>
            <person name="Mullin B.C."/>
            <person name="Niemann J."/>
            <person name="Pujic P."/>
            <person name="Rawnsley T."/>
            <person name="Rouy Z."/>
            <person name="Schenowitz C."/>
            <person name="Sellstedt A."/>
            <person name="Tavares F."/>
            <person name="Tomkins J.P."/>
            <person name="Vallenet D."/>
            <person name="Valverde C."/>
            <person name="Wall L.G."/>
            <person name="Wang Y."/>
            <person name="Medigue C."/>
            <person name="Benson D.R."/>
        </authorList>
    </citation>
    <scope>NUCLEOTIDE SEQUENCE [LARGE SCALE GENOMIC DNA]</scope>
    <source>
        <strain evidence="2">DSM 45986 / CECT 9034 / ACN14a</strain>
    </source>
</reference>
<keyword evidence="2" id="KW-1185">Reference proteome</keyword>
<gene>
    <name evidence="1" type="ordered locus">FRAAL2966</name>
</gene>
<protein>
    <recommendedName>
        <fullName evidence="3">YbaB/EbfC DNA-binding family protein</fullName>
    </recommendedName>
</protein>
<dbReference type="STRING" id="326424.FRAAL2966"/>
<dbReference type="InterPro" id="IPR036894">
    <property type="entry name" value="YbaB-like_sf"/>
</dbReference>
<dbReference type="InterPro" id="IPR004401">
    <property type="entry name" value="YbaB/EbfC"/>
</dbReference>
<sequence length="147" mass="16366">MALFDESQVEAALAELAHTEEVTERIRRQGAEASYRTSDKNKLLSVTVGGQGEIRDLTFRGDGYRDLAPAELADLLVKTIERARQEVRRRVLVGMQELMLELPSPVGGLAEAGSAEELVEELLGMFTRNMPDDGRELAPPEEDGRWR</sequence>
<proteinExistence type="predicted"/>
<dbReference type="OrthoDB" id="5118533at2"/>
<dbReference type="eggNOG" id="COG0718">
    <property type="taxonomic scope" value="Bacteria"/>
</dbReference>
<evidence type="ECO:0000313" key="2">
    <source>
        <dbReference type="Proteomes" id="UP000000657"/>
    </source>
</evidence>